<comment type="caution">
    <text evidence="7">The sequence shown here is derived from an EMBL/GenBank/DDBJ whole genome shotgun (WGS) entry which is preliminary data.</text>
</comment>
<dbReference type="PANTHER" id="PTHR43531">
    <property type="entry name" value="PROTEIN ICFG"/>
    <property type="match status" value="1"/>
</dbReference>
<dbReference type="STRING" id="28092.WM40_20755"/>
<dbReference type="PANTHER" id="PTHR43531:SF14">
    <property type="entry name" value="METHYL-ACCEPTING CHEMOTAXIS PROTEIN I-RELATED"/>
    <property type="match status" value="1"/>
</dbReference>
<dbReference type="CDD" id="cd11386">
    <property type="entry name" value="MCP_signal"/>
    <property type="match status" value="1"/>
</dbReference>
<dbReference type="Proteomes" id="UP000033618">
    <property type="component" value="Unassembled WGS sequence"/>
</dbReference>
<keyword evidence="5" id="KW-0472">Membrane</keyword>
<organism evidence="7 8">
    <name type="scientific">Robbsia andropogonis</name>
    <dbReference type="NCBI Taxonomy" id="28092"/>
    <lineage>
        <taxon>Bacteria</taxon>
        <taxon>Pseudomonadati</taxon>
        <taxon>Pseudomonadota</taxon>
        <taxon>Betaproteobacteria</taxon>
        <taxon>Burkholderiales</taxon>
        <taxon>Burkholderiaceae</taxon>
        <taxon>Robbsia</taxon>
    </lineage>
</organism>
<dbReference type="InterPro" id="IPR004090">
    <property type="entry name" value="Chemotax_Me-accpt_rcpt"/>
</dbReference>
<evidence type="ECO:0000259" key="6">
    <source>
        <dbReference type="PROSITE" id="PS50111"/>
    </source>
</evidence>
<proteinExistence type="inferred from homology"/>
<comment type="subcellular location">
    <subcellularLocation>
        <location evidence="1">Membrane</location>
    </subcellularLocation>
</comment>
<dbReference type="Pfam" id="PF12729">
    <property type="entry name" value="4HB_MCP_1"/>
    <property type="match status" value="1"/>
</dbReference>
<dbReference type="GO" id="GO:0006935">
    <property type="term" value="P:chemotaxis"/>
    <property type="evidence" value="ECO:0007669"/>
    <property type="project" value="InterPro"/>
</dbReference>
<evidence type="ECO:0000256" key="2">
    <source>
        <dbReference type="ARBA" id="ARBA00022481"/>
    </source>
</evidence>
<dbReference type="GO" id="GO:0007165">
    <property type="term" value="P:signal transduction"/>
    <property type="evidence" value="ECO:0007669"/>
    <property type="project" value="UniProtKB-KW"/>
</dbReference>
<name>A0A0F5JVH4_9BURK</name>
<dbReference type="OrthoDB" id="9795078at2"/>
<protein>
    <submittedName>
        <fullName evidence="7">Chemotaxis protein</fullName>
    </submittedName>
</protein>
<keyword evidence="4" id="KW-0807">Transducer</keyword>
<feature type="domain" description="Methyl-accepting transducer" evidence="6">
    <location>
        <begin position="322"/>
        <end position="551"/>
    </location>
</feature>
<keyword evidence="5" id="KW-0812">Transmembrane</keyword>
<evidence type="ECO:0000256" key="1">
    <source>
        <dbReference type="ARBA" id="ARBA00004370"/>
    </source>
</evidence>
<dbReference type="RefSeq" id="WP_046153865.1">
    <property type="nucleotide sequence ID" value="NZ_CADFGU010000004.1"/>
</dbReference>
<keyword evidence="2" id="KW-0488">Methylation</keyword>
<dbReference type="Gene3D" id="1.10.287.950">
    <property type="entry name" value="Methyl-accepting chemotaxis protein"/>
    <property type="match status" value="1"/>
</dbReference>
<feature type="transmembrane region" description="Helical" evidence="5">
    <location>
        <begin position="55"/>
        <end position="76"/>
    </location>
</feature>
<dbReference type="FunFam" id="1.10.287.950:FF:000001">
    <property type="entry name" value="Methyl-accepting chemotaxis sensory transducer"/>
    <property type="match status" value="1"/>
</dbReference>
<gene>
    <name evidence="7" type="ORF">WM40_20755</name>
</gene>
<dbReference type="PROSITE" id="PS50111">
    <property type="entry name" value="CHEMOTAXIS_TRANSDUC_2"/>
    <property type="match status" value="1"/>
</dbReference>
<dbReference type="PRINTS" id="PR00260">
    <property type="entry name" value="CHEMTRNSDUCR"/>
</dbReference>
<dbReference type="Pfam" id="PF00015">
    <property type="entry name" value="MCPsignal"/>
    <property type="match status" value="1"/>
</dbReference>
<comment type="similarity">
    <text evidence="3">Belongs to the methyl-accepting chemotaxis (MCP) protein family.</text>
</comment>
<evidence type="ECO:0000256" key="5">
    <source>
        <dbReference type="SAM" id="Phobius"/>
    </source>
</evidence>
<dbReference type="InterPro" id="IPR051310">
    <property type="entry name" value="MCP_chemotaxis"/>
</dbReference>
<evidence type="ECO:0000313" key="8">
    <source>
        <dbReference type="Proteomes" id="UP000033618"/>
    </source>
</evidence>
<dbReference type="InterPro" id="IPR024478">
    <property type="entry name" value="HlyB_4HB_MCP"/>
</dbReference>
<dbReference type="GO" id="GO:0005886">
    <property type="term" value="C:plasma membrane"/>
    <property type="evidence" value="ECO:0007669"/>
    <property type="project" value="TreeGrafter"/>
</dbReference>
<dbReference type="EMBL" id="LAQU01000030">
    <property type="protein sequence ID" value="KKB61868.1"/>
    <property type="molecule type" value="Genomic_DNA"/>
</dbReference>
<dbReference type="AlphaFoldDB" id="A0A0F5JVH4"/>
<dbReference type="GO" id="GO:0004888">
    <property type="term" value="F:transmembrane signaling receptor activity"/>
    <property type="evidence" value="ECO:0007669"/>
    <property type="project" value="InterPro"/>
</dbReference>
<feature type="transmembrane region" description="Helical" evidence="5">
    <location>
        <begin position="239"/>
        <end position="261"/>
    </location>
</feature>
<evidence type="ECO:0000256" key="3">
    <source>
        <dbReference type="ARBA" id="ARBA00029447"/>
    </source>
</evidence>
<dbReference type="SMART" id="SM00283">
    <property type="entry name" value="MA"/>
    <property type="match status" value="1"/>
</dbReference>
<accession>A0A0F5JVH4</accession>
<evidence type="ECO:0000256" key="4">
    <source>
        <dbReference type="PROSITE-ProRule" id="PRU00284"/>
    </source>
</evidence>
<reference evidence="7 8" key="1">
    <citation type="submission" date="2015-03" db="EMBL/GenBank/DDBJ databases">
        <title>Draft Genome Sequence of Burkholderia andropogonis type strain ICMP2807, isolated from Sorghum bicolor.</title>
        <authorList>
            <person name="Lopes-Santos L."/>
            <person name="Castro D.B."/>
            <person name="Ottoboni L.M."/>
            <person name="Park D."/>
            <person name="Weirc B.S."/>
            <person name="Destefano S.A."/>
        </authorList>
    </citation>
    <scope>NUCLEOTIDE SEQUENCE [LARGE SCALE GENOMIC DNA]</scope>
    <source>
        <strain evidence="7 8">ICMP2807</strain>
    </source>
</reference>
<dbReference type="PATRIC" id="fig|28092.6.peg.4880"/>
<dbReference type="SUPFAM" id="SSF58104">
    <property type="entry name" value="Methyl-accepting chemotaxis protein (MCP) signaling domain"/>
    <property type="match status" value="1"/>
</dbReference>
<dbReference type="InterPro" id="IPR004089">
    <property type="entry name" value="MCPsignal_dom"/>
</dbReference>
<sequence>MQPHAIHQSSAPGQRADALLSSEGFTAKSGTSVPAARKKPATRLSPGDGLTVKTLLRFAFLLVLLGTLAIGAMSIWQVRRLNQAVGSVYDQGHQATRSAEELRGAVLAASRSQKMLLTATTANERTQLGEDIEKSLAAIAKEQATLQGYAAGEKTSVDEQKALGDAVAAWRDHLHTFVKLVQAQSLDLSQMNWQVGTQDVALLLETTKVEKQVSAIVTHQGEMAKSTLDTANGVYRSSYVTLIVLTIAMLAVAFLVSEWVVRRLARQLGGEPGYAKQIASRIATGDLSESVYLKKRDDSSMLRALSNMQAELVTTVSGISSSAEAITVASGEIAMGNAHLATRTEQQASALEQTDASMQRLTDAVRRNAEHAQQASALADEASQVAQRGGDAVQRVVTTMERIASSAQDIGKIIGVIEGIAFQTNILALNAAVEAARAGQEGRGFAVVAGEVRNLAQRSAAAAKEIKTLIQASTASVSSGSAIAGDAGATMHRIVQSVQGFADIMNDMAAVSQEQRAGIDEVHDAMQRMEEGTQQNAALVEQAAAAAQSLDDQAKSLKDMVDRFRLTRR</sequence>
<keyword evidence="5" id="KW-1133">Transmembrane helix</keyword>
<keyword evidence="8" id="KW-1185">Reference proteome</keyword>
<evidence type="ECO:0000313" key="7">
    <source>
        <dbReference type="EMBL" id="KKB61868.1"/>
    </source>
</evidence>